<evidence type="ECO:0008006" key="3">
    <source>
        <dbReference type="Google" id="ProtNLM"/>
    </source>
</evidence>
<protein>
    <recommendedName>
        <fullName evidence="3">Secretion system C-terminal sorting domain-containing protein</fullName>
    </recommendedName>
</protein>
<proteinExistence type="predicted"/>
<accession>A0ABP7HAZ8</accession>
<dbReference type="EMBL" id="BAABBI010000002">
    <property type="protein sequence ID" value="GAA3787180.1"/>
    <property type="molecule type" value="Genomic_DNA"/>
</dbReference>
<keyword evidence="2" id="KW-1185">Reference proteome</keyword>
<comment type="caution">
    <text evidence="1">The sequence shown here is derived from an EMBL/GenBank/DDBJ whole genome shotgun (WGS) entry which is preliminary data.</text>
</comment>
<dbReference type="Proteomes" id="UP001501456">
    <property type="component" value="Unassembled WGS sequence"/>
</dbReference>
<sequence length="254" mass="28754">MALALILPFTQPTLTAKTQETITNNVTQRVRIDFTMPNGYVRHLLLAFTQDGSATDGFDYGYDGRNIDNFPDDLNWMIGDERFVIQGVGAFNENKQYPLGMFLTNPGEIQISLNSLENFNSEIDVFVYDSLNNISTRLQDTNFEAILSSGTYLNQFYITFKDNTYQNAAALSINENTFSNVSINYIINSKQLNIKTKEDFNTITLNNINGQKIKTISVSPTQEIKIPLYNISETYLIVTIYNQNKSSSKVIINP</sequence>
<organism evidence="1 2">
    <name type="scientific">Corallibacter vietnamensis</name>
    <dbReference type="NCBI Taxonomy" id="904130"/>
    <lineage>
        <taxon>Bacteria</taxon>
        <taxon>Pseudomonadati</taxon>
        <taxon>Bacteroidota</taxon>
        <taxon>Flavobacteriia</taxon>
        <taxon>Flavobacteriales</taxon>
        <taxon>Flavobacteriaceae</taxon>
        <taxon>Corallibacter</taxon>
    </lineage>
</organism>
<name>A0ABP7HAZ8_9FLAO</name>
<evidence type="ECO:0000313" key="1">
    <source>
        <dbReference type="EMBL" id="GAA3787180.1"/>
    </source>
</evidence>
<evidence type="ECO:0000313" key="2">
    <source>
        <dbReference type="Proteomes" id="UP001501456"/>
    </source>
</evidence>
<reference evidence="2" key="1">
    <citation type="journal article" date="2019" name="Int. J. Syst. Evol. Microbiol.">
        <title>The Global Catalogue of Microorganisms (GCM) 10K type strain sequencing project: providing services to taxonomists for standard genome sequencing and annotation.</title>
        <authorList>
            <consortium name="The Broad Institute Genomics Platform"/>
            <consortium name="The Broad Institute Genome Sequencing Center for Infectious Disease"/>
            <person name="Wu L."/>
            <person name="Ma J."/>
        </authorList>
    </citation>
    <scope>NUCLEOTIDE SEQUENCE [LARGE SCALE GENOMIC DNA]</scope>
    <source>
        <strain evidence="2">JCM 17525</strain>
    </source>
</reference>
<gene>
    <name evidence="1" type="ORF">GCM10022271_19650</name>
</gene>